<keyword evidence="1" id="KW-0812">Transmembrane</keyword>
<keyword evidence="1" id="KW-0472">Membrane</keyword>
<comment type="caution">
    <text evidence="2">The sequence shown here is derived from an EMBL/GenBank/DDBJ whole genome shotgun (WGS) entry which is preliminary data.</text>
</comment>
<sequence length="551" mass="61758">MSNQPERPDVKLHAKSVFLSACFFVNLLFMPLKGYLSEVSPFASDASYDRVQIGQLTFDASEFAQYLPLLYNASTIDPGVVYFYDSQYGVDVMRSVVKDDAQGTLNPVYSILGVPYFPADLKQSWPRVLTNNSSIEPLTIIAWNITVLTAPASMSVIWVVPGNDLVDCSQATKAVSTVYYVYRPVVKILFWRLFKAFYRLCLVVWIFVLTTKHYYCHVRHLHTSLQIAPLHANSRAARYEIVVGEPTCLVLSSPWLCLMFVMDICASTEYVGQACLRVCQTENWFYFALGLLYLGRTVWSAYTTLTLLNVVLKHFNKASFFTPANTTILAMVATCAGGGVVAIQKQWPQVLDLYTTLFLPYNIAADQAEFHRITHMDIAFIMIVYLSTMGILPFAVAGCSSLWKMWVHSHTARTTRMMNSFTTILIATTRRQSSSGSLVRRLGASEISVEICTGGSVYPLFQHAPDFQAQCTISQRGGDCYVLSYDKHDRLIEVTRVTLASQIDRCMVAHPLQINEVTTAAAVGRLVVTKRDDMFSTAMFHRGLADSPWVA</sequence>
<accession>A0A418AU21</accession>
<keyword evidence="1" id="KW-1133">Transmembrane helix</keyword>
<feature type="transmembrane region" description="Helical" evidence="1">
    <location>
        <begin position="378"/>
        <end position="403"/>
    </location>
</feature>
<feature type="transmembrane region" description="Helical" evidence="1">
    <location>
        <begin position="324"/>
        <end position="343"/>
    </location>
</feature>
<dbReference type="EMBL" id="QUSY01000513">
    <property type="protein sequence ID" value="RHY28861.1"/>
    <property type="molecule type" value="Genomic_DNA"/>
</dbReference>
<evidence type="ECO:0000256" key="1">
    <source>
        <dbReference type="SAM" id="Phobius"/>
    </source>
</evidence>
<organism evidence="2 3">
    <name type="scientific">Aphanomyces invadans</name>
    <dbReference type="NCBI Taxonomy" id="157072"/>
    <lineage>
        <taxon>Eukaryota</taxon>
        <taxon>Sar</taxon>
        <taxon>Stramenopiles</taxon>
        <taxon>Oomycota</taxon>
        <taxon>Saprolegniomycetes</taxon>
        <taxon>Saprolegniales</taxon>
        <taxon>Verrucalvaceae</taxon>
        <taxon>Aphanomyces</taxon>
    </lineage>
</organism>
<feature type="transmembrane region" description="Helical" evidence="1">
    <location>
        <begin position="196"/>
        <end position="215"/>
    </location>
</feature>
<evidence type="ECO:0000313" key="2">
    <source>
        <dbReference type="EMBL" id="RHY28861.1"/>
    </source>
</evidence>
<name>A0A418AU21_9STRA</name>
<evidence type="ECO:0000313" key="3">
    <source>
        <dbReference type="Proteomes" id="UP000285060"/>
    </source>
</evidence>
<feature type="transmembrane region" description="Helical" evidence="1">
    <location>
        <begin position="284"/>
        <end position="312"/>
    </location>
</feature>
<dbReference type="VEuPathDB" id="FungiDB:H310_11109"/>
<reference evidence="2 3" key="1">
    <citation type="submission" date="2018-08" db="EMBL/GenBank/DDBJ databases">
        <title>Aphanomyces genome sequencing and annotation.</title>
        <authorList>
            <person name="Minardi D."/>
            <person name="Oidtmann B."/>
            <person name="Van Der Giezen M."/>
            <person name="Studholme D.J."/>
        </authorList>
    </citation>
    <scope>NUCLEOTIDE SEQUENCE [LARGE SCALE GENOMIC DNA]</scope>
    <source>
        <strain evidence="2 3">NJM0002</strain>
    </source>
</reference>
<proteinExistence type="predicted"/>
<dbReference type="AlphaFoldDB" id="A0A418AU21"/>
<gene>
    <name evidence="2" type="ORF">DYB32_005644</name>
</gene>
<dbReference type="Proteomes" id="UP000285060">
    <property type="component" value="Unassembled WGS sequence"/>
</dbReference>
<protein>
    <submittedName>
        <fullName evidence="2">Uncharacterized protein</fullName>
    </submittedName>
</protein>
<keyword evidence="3" id="KW-1185">Reference proteome</keyword>